<gene>
    <name evidence="3" type="ORF">KGM_207660A</name>
</gene>
<dbReference type="InParanoid" id="A0A212EH27"/>
<dbReference type="Proteomes" id="UP000007151">
    <property type="component" value="Unassembled WGS sequence"/>
</dbReference>
<evidence type="ECO:0000313" key="4">
    <source>
        <dbReference type="Proteomes" id="UP000007151"/>
    </source>
</evidence>
<dbReference type="InterPro" id="IPR001846">
    <property type="entry name" value="VWF_type-D"/>
</dbReference>
<comment type="caution">
    <text evidence="3">The sequence shown here is derived from an EMBL/GenBank/DDBJ whole genome shotgun (WGS) entry which is preliminary data.</text>
</comment>
<sequence>MIRNDPQLITTVNGERVFKYPFSSDWAVITLVNGQDVNVLLPELHVEVMVLQSKLQFTVSVPSHDYSNRTEGLCGVCAGYQDQLITSNGTVTDDFELYGKSWQASPEVLTKLEVPPQEQCGDIPPPPPCVPPPPESNPCYNLNNVEKFGA</sequence>
<dbReference type="Pfam" id="PF00094">
    <property type="entry name" value="VWD"/>
    <property type="match status" value="1"/>
</dbReference>
<feature type="domain" description="VWFD" evidence="2">
    <location>
        <begin position="1"/>
        <end position="110"/>
    </location>
</feature>
<dbReference type="EMBL" id="AGBW02014975">
    <property type="protein sequence ID" value="OWR40788.1"/>
    <property type="molecule type" value="Genomic_DNA"/>
</dbReference>
<feature type="compositionally biased region" description="Pro residues" evidence="1">
    <location>
        <begin position="123"/>
        <end position="136"/>
    </location>
</feature>
<feature type="region of interest" description="Disordered" evidence="1">
    <location>
        <begin position="116"/>
        <end position="142"/>
    </location>
</feature>
<accession>A0A212EH27</accession>
<evidence type="ECO:0000259" key="2">
    <source>
        <dbReference type="PROSITE" id="PS51233"/>
    </source>
</evidence>
<protein>
    <submittedName>
        <fullName evidence="3">Hemocytin</fullName>
    </submittedName>
</protein>
<evidence type="ECO:0000256" key="1">
    <source>
        <dbReference type="SAM" id="MobiDB-lite"/>
    </source>
</evidence>
<keyword evidence="4" id="KW-1185">Reference proteome</keyword>
<dbReference type="KEGG" id="dpl:KGM_207660A"/>
<proteinExistence type="predicted"/>
<dbReference type="STRING" id="278856.A0A212EH27"/>
<reference evidence="3 4" key="1">
    <citation type="journal article" date="2011" name="Cell">
        <title>The monarch butterfly genome yields insights into long-distance migration.</title>
        <authorList>
            <person name="Zhan S."/>
            <person name="Merlin C."/>
            <person name="Boore J.L."/>
            <person name="Reppert S.M."/>
        </authorList>
    </citation>
    <scope>NUCLEOTIDE SEQUENCE [LARGE SCALE GENOMIC DNA]</scope>
    <source>
        <strain evidence="3">F-2</strain>
    </source>
</reference>
<name>A0A212EH27_DANPL</name>
<evidence type="ECO:0000313" key="3">
    <source>
        <dbReference type="EMBL" id="OWR40788.1"/>
    </source>
</evidence>
<dbReference type="PROSITE" id="PS51233">
    <property type="entry name" value="VWFD"/>
    <property type="match status" value="1"/>
</dbReference>
<dbReference type="AlphaFoldDB" id="A0A212EH27"/>
<feature type="non-terminal residue" evidence="3">
    <location>
        <position position="150"/>
    </location>
</feature>
<organism evidence="3 4">
    <name type="scientific">Danaus plexippus plexippus</name>
    <dbReference type="NCBI Taxonomy" id="278856"/>
    <lineage>
        <taxon>Eukaryota</taxon>
        <taxon>Metazoa</taxon>
        <taxon>Ecdysozoa</taxon>
        <taxon>Arthropoda</taxon>
        <taxon>Hexapoda</taxon>
        <taxon>Insecta</taxon>
        <taxon>Pterygota</taxon>
        <taxon>Neoptera</taxon>
        <taxon>Endopterygota</taxon>
        <taxon>Lepidoptera</taxon>
        <taxon>Glossata</taxon>
        <taxon>Ditrysia</taxon>
        <taxon>Papilionoidea</taxon>
        <taxon>Nymphalidae</taxon>
        <taxon>Danainae</taxon>
        <taxon>Danaini</taxon>
        <taxon>Danaina</taxon>
        <taxon>Danaus</taxon>
        <taxon>Danaus</taxon>
    </lineage>
</organism>